<dbReference type="Pfam" id="PF08410">
    <property type="entry name" value="DUF1737"/>
    <property type="match status" value="1"/>
</dbReference>
<evidence type="ECO:0000313" key="2">
    <source>
        <dbReference type="EMBL" id="KRQ95235.1"/>
    </source>
</evidence>
<reference evidence="2 3" key="1">
    <citation type="submission" date="2014-03" db="EMBL/GenBank/DDBJ databases">
        <title>Bradyrhizobium valentinum sp. nov., isolated from effective nodules of Lupinus mariae-josephae, a lupine endemic of basic-lime soils in Eastern Spain.</title>
        <authorList>
            <person name="Duran D."/>
            <person name="Rey L."/>
            <person name="Navarro A."/>
            <person name="Busquets A."/>
            <person name="Imperial J."/>
            <person name="Ruiz-Argueso T."/>
        </authorList>
    </citation>
    <scope>NUCLEOTIDE SEQUENCE [LARGE SCALE GENOMIC DNA]</scope>
    <source>
        <strain evidence="2 3">PAC68</strain>
    </source>
</reference>
<organism evidence="2 3">
    <name type="scientific">Bradyrhizobium jicamae</name>
    <dbReference type="NCBI Taxonomy" id="280332"/>
    <lineage>
        <taxon>Bacteria</taxon>
        <taxon>Pseudomonadati</taxon>
        <taxon>Pseudomonadota</taxon>
        <taxon>Alphaproteobacteria</taxon>
        <taxon>Hyphomicrobiales</taxon>
        <taxon>Nitrobacteraceae</taxon>
        <taxon>Bradyrhizobium</taxon>
    </lineage>
</organism>
<accession>A0A0R3KHT5</accession>
<dbReference type="InterPro" id="IPR013619">
    <property type="entry name" value="DUF1737"/>
</dbReference>
<proteinExistence type="predicted"/>
<sequence length="68" mass="7800">MKVYRYLTGKDDAAFCHRVTDALNRGWQLYGQPTLTFDQLRGEVICGQVITKDVEGKTYDPEMDLSKL</sequence>
<comment type="caution">
    <text evidence="2">The sequence shown here is derived from an EMBL/GenBank/DDBJ whole genome shotgun (WGS) entry which is preliminary data.</text>
</comment>
<keyword evidence="3" id="KW-1185">Reference proteome</keyword>
<dbReference type="Proteomes" id="UP000050863">
    <property type="component" value="Unassembled WGS sequence"/>
</dbReference>
<dbReference type="RefSeq" id="WP_057840166.1">
    <property type="nucleotide sequence ID" value="NZ_LLXZ01000211.1"/>
</dbReference>
<dbReference type="AlphaFoldDB" id="A0A0R3KHT5"/>
<evidence type="ECO:0000313" key="3">
    <source>
        <dbReference type="Proteomes" id="UP000050863"/>
    </source>
</evidence>
<protein>
    <recommendedName>
        <fullName evidence="1">DUF1737 domain-containing protein</fullName>
    </recommendedName>
</protein>
<feature type="domain" description="DUF1737" evidence="1">
    <location>
        <begin position="1"/>
        <end position="53"/>
    </location>
</feature>
<evidence type="ECO:0000259" key="1">
    <source>
        <dbReference type="Pfam" id="PF08410"/>
    </source>
</evidence>
<dbReference type="STRING" id="280332.CQ12_30215"/>
<gene>
    <name evidence="2" type="ORF">CQ12_30215</name>
</gene>
<dbReference type="OrthoDB" id="9809803at2"/>
<name>A0A0R3KHT5_9BRAD</name>
<dbReference type="EMBL" id="LLXZ01000211">
    <property type="protein sequence ID" value="KRQ95235.1"/>
    <property type="molecule type" value="Genomic_DNA"/>
</dbReference>